<reference evidence="1" key="2">
    <citation type="submission" date="2022-04" db="EMBL/GenBank/DDBJ databases">
        <title>Complete Genome Sequence of Flavobacterium sediminilitoris YSM-43, Isolated from a Tidal Sediment.</title>
        <authorList>
            <person name="Lee P.A."/>
        </authorList>
    </citation>
    <scope>NUCLEOTIDE SEQUENCE</scope>
    <source>
        <strain evidence="1">YSM-43</strain>
    </source>
</reference>
<dbReference type="RefSeq" id="WP_246914930.1">
    <property type="nucleotide sequence ID" value="NZ_CP090145.1"/>
</dbReference>
<accession>A0ABY4HJ75</accession>
<evidence type="ECO:0008006" key="3">
    <source>
        <dbReference type="Google" id="ProtNLM"/>
    </source>
</evidence>
<proteinExistence type="predicted"/>
<organism evidence="1 2">
    <name type="scientific">Flavobacterium sediminilitoris</name>
    <dbReference type="NCBI Taxonomy" id="2024526"/>
    <lineage>
        <taxon>Bacteria</taxon>
        <taxon>Pseudomonadati</taxon>
        <taxon>Bacteroidota</taxon>
        <taxon>Flavobacteriia</taxon>
        <taxon>Flavobacteriales</taxon>
        <taxon>Flavobacteriaceae</taxon>
        <taxon>Flavobacterium</taxon>
    </lineage>
</organism>
<dbReference type="EMBL" id="CP090145">
    <property type="protein sequence ID" value="UOX32317.1"/>
    <property type="molecule type" value="Genomic_DNA"/>
</dbReference>
<dbReference type="Proteomes" id="UP000830454">
    <property type="component" value="Chromosome"/>
</dbReference>
<evidence type="ECO:0000313" key="1">
    <source>
        <dbReference type="EMBL" id="UOX32317.1"/>
    </source>
</evidence>
<protein>
    <recommendedName>
        <fullName evidence="3">LysM domain-containing protein</fullName>
    </recommendedName>
</protein>
<gene>
    <name evidence="1" type="ORF">LXD69_09655</name>
</gene>
<name>A0ABY4HJ75_9FLAO</name>
<sequence>MNTIKILEAINFRNMPNTQTPSVAVTKRYYPTLSTILNEEDIPEILGFIKEGLVGLLGKIHYKDLQYTKSPRGDAAFYSLNIVSPKRLAIELPGSGISLVLNPDVTGNDFSISSFPITVEYQWKVLGYLRSFNIDSFSFAPQELFEMALLVLNISEEQVLANFINLFVTPSDANITPLQQFVIDINAETTIVLSPPTNNTTLTEIVQEIYTQGGNQYASLTAFGVYLLDDDLNTTLSRVKLFFKSFIPDDLDAFIKDILIPKFRATLTLIAGVEFPRSLLQPVYDENGVNPYNPSDVASPNSTRGLSVIPADANGYPKVLFTFVEALFYADTEKGFGYNMELVLNTIVPAQIGNTGLIINIQNLKLDLSKENNIIEAEADGRPDDFMGFYSDKIDIYLPKKWFSKDNSIQQTVKLTGKRLLVGTGGISGIIGLEAVALGNPITENDYFWFIIGSETTGFKIGFSKFDITFKQNLVTSSNIAAALEIPKLKFPDDHPVSPGAPFKIDVLGHLDHEGDFNLTAAANGGIVHARIGDYVDFNFLSLELGKQDTNFYVGTSVEISFPSGLINELLGDQKIIIPRLRFYSNGKFEIVGGNGFLPVNINLPLGPVNVSVTGIHMGSIQREHQGILRSYNYIGFDGAISVDPFALDARGEGIKYYYTNDDDENGGNGHSFLHIQTIEIDLVVPAKTKAVSLHGLLSIPEPGASQEYVGEIDFKLKKGNITGRAAMKLAPKFPAFIVDAEIELPKPIPLGSFAIYGFRGLVGFRYVAEKKAIPALPPTATWYDYYKFPPKGIHVSKFSGPYQSEGYSNPFSFGAGAVLGTSFDSGTVLSMRAMVLLSIPSLFMIEARASLISSRLGLTDSKEPPFWAMVAWGDNTIEAGMGADFKMPTATGKVLTLNANVEALFPLNNSRHWYINIGTREKPNTATLFKDVVNLRALSYLMIASEGLEFGARMDYELKKNFFGIKVRLWAFVEIGAKISFERPQFGGYIHLGGGIEVNVWRVLYIGFSLNAYLSGEAVKPYLIYAQLRFSGRVRVLRFLKIRFNISLQLKWEKNREVDTSPIPVLSDGTAGTPNILNDLVKGVHMLTNEEFKIKYFNTEPTIALIEDVIPLDTFIDIKFSKGVVPNLVTSKIGGHTSGAENFVDLIPPQKTVRGGHVLRQVKHKYSIESIAIKCWNGTSWIDYHPVEALDPNVPSSSSKKIGYWQRSGNQYDMIRILGGDPFSYTEQGEPGWFIPEQYGITASNLFCANTSNVWHSSNVLNKNIGHIYPLTGQQNGHFINGAYFSAIGEFGADPYIPNSIQYNNLVVSDVQNSFGFAKSLVFNNLNGFMILLPEDAPKVNLKLNSYAGLVVINYYKTVIVPNSSFIGYELVETKTKTVQELETEVVFDNINNPILKIEIIPVTPQYDEILAIQEEIEALFTDTYESSDDYVNVTLPNDRTQYDYLIRQLDQLLETGCVQINCEDRDNLLCELYDSLIALGCFERVVTSSADLNMECYWNFVNLIKNMMGQFAYIHQLIRKDYYDPCSILLNSLQSAITNNYSENEILSIYSNLNNAVTVLLNFLLEEGKCKCKKQNCTTSFQQVSWKTVLEYEFEATIPNQAAQEAENQALIESVLNTVQPIWRPNTNYYISFKLKDEVNNDATTTSSKEYYYGFKTAGPLGHFHDADGVKYGNEYQNGTITNRKNKDAVVSLHGKLINPDKYSLTSLRKYLDYNKSYPNIDGNLILAKPIYYENNQCKITLNFVKPLAFHMFKNWSSYKGLTEIKGALNIQIKDPVTELLLNYPLAITETTTEVVPQTTTSEGQPEWVGNNDPRLPLNIQILQNLIENGSIPCNFEVGQPLVPKSYSYSVEVTDLKPQKLYTAIINNAFDVNGDGNFTDYLNTTRNIGVSENKEVHKFVFQTSRYGNFKEHIESYILHEEEGNVVKAIYKLEHDFSQQMLNEAYAIVSNLNVDINTSILGYTDLFDRVIEGVFKLKPLDPAQTTEFNILKDLNGATVGLLIRSTESFNSPNFEASFLEDTISILNNNSIDYSILYAKDYASCLIMKNGIFIDETTLDIKFKYLGWSGTQLMELAVETISIDL</sequence>
<evidence type="ECO:0000313" key="2">
    <source>
        <dbReference type="Proteomes" id="UP000830454"/>
    </source>
</evidence>
<reference evidence="1" key="1">
    <citation type="submission" date="2021-12" db="EMBL/GenBank/DDBJ databases">
        <authorList>
            <person name="Cha I.-T."/>
            <person name="Lee K.-E."/>
            <person name="Park S.-J."/>
        </authorList>
    </citation>
    <scope>NUCLEOTIDE SEQUENCE</scope>
    <source>
        <strain evidence="1">YSM-43</strain>
    </source>
</reference>
<keyword evidence="2" id="KW-1185">Reference proteome</keyword>